<dbReference type="PROSITE" id="PS50111">
    <property type="entry name" value="CHEMOTAXIS_TRANSDUC_2"/>
    <property type="match status" value="1"/>
</dbReference>
<evidence type="ECO:0000313" key="15">
    <source>
        <dbReference type="Proteomes" id="UP000826725"/>
    </source>
</evidence>
<dbReference type="SMART" id="SM00283">
    <property type="entry name" value="MA"/>
    <property type="match status" value="1"/>
</dbReference>
<gene>
    <name evidence="14" type="ORF">DGMP_35560</name>
</gene>
<dbReference type="InterPro" id="IPR004010">
    <property type="entry name" value="Double_Cache_2"/>
</dbReference>
<dbReference type="KEGG" id="dbk:DGMP_35560"/>
<evidence type="ECO:0000256" key="7">
    <source>
        <dbReference type="ARBA" id="ARBA00023224"/>
    </source>
</evidence>
<evidence type="ECO:0000256" key="9">
    <source>
        <dbReference type="PROSITE-ProRule" id="PRU00284"/>
    </source>
</evidence>
<feature type="transmembrane region" description="Helical" evidence="10">
    <location>
        <begin position="206"/>
        <end position="231"/>
    </location>
</feature>
<dbReference type="AlphaFoldDB" id="A0A8D5FK51"/>
<dbReference type="PROSITE" id="PS50192">
    <property type="entry name" value="T_SNARE"/>
    <property type="match status" value="1"/>
</dbReference>
<keyword evidence="3" id="KW-0997">Cell inner membrane</keyword>
<keyword evidence="7 9" id="KW-0807">Transducer</keyword>
<reference evidence="14" key="1">
    <citation type="submission" date="2020-09" db="EMBL/GenBank/DDBJ databases">
        <title>Desulfogranum mesoprofundum gen. nov., sp. nov., a novel mesophilic, sulfate-reducing chemolithoautotroph isolated from a deep-sea hydrothermal vent chimney in the Suiyo Seamount.</title>
        <authorList>
            <person name="Hashimoto Y."/>
            <person name="Nakagawa S."/>
        </authorList>
    </citation>
    <scope>NUCLEOTIDE SEQUENCE</scope>
    <source>
        <strain evidence="14">KT2</strain>
    </source>
</reference>
<dbReference type="SMART" id="SM00304">
    <property type="entry name" value="HAMP"/>
    <property type="match status" value="2"/>
</dbReference>
<dbReference type="PANTHER" id="PTHR32089">
    <property type="entry name" value="METHYL-ACCEPTING CHEMOTAXIS PROTEIN MCPB"/>
    <property type="match status" value="1"/>
</dbReference>
<dbReference type="InterPro" id="IPR004089">
    <property type="entry name" value="MCPsignal_dom"/>
</dbReference>
<comment type="subcellular location">
    <subcellularLocation>
        <location evidence="1">Cell inner membrane</location>
        <topology evidence="1">Multi-pass membrane protein</topology>
    </subcellularLocation>
</comment>
<keyword evidence="2" id="KW-1003">Cell membrane</keyword>
<feature type="domain" description="Methyl-accepting transducer" evidence="11">
    <location>
        <begin position="315"/>
        <end position="537"/>
    </location>
</feature>
<dbReference type="Pfam" id="PF00672">
    <property type="entry name" value="HAMP"/>
    <property type="match status" value="1"/>
</dbReference>
<comment type="similarity">
    <text evidence="8">Belongs to the methyl-accepting chemotaxis (MCP) protein family.</text>
</comment>
<accession>A0A8D5FK51</accession>
<dbReference type="InterPro" id="IPR033480">
    <property type="entry name" value="sCache_2"/>
</dbReference>
<sequence length="573" mass="62328">MLSKLTVRGRMYLILAMTLFMFIVNAQFAWMNLNKIKDIGLERTKTVLIDAHKIKIKVATEILASSIAGFINHGKNSDMDVITMRSILKSIRSGENDSGYFFIYRNTTNIIDPANPANEGRDLGDLQDKNGIYVIRALKKNAENGGGFLEYHWSEPDGTTRPKISFAKEIPGTDYWIGTGVYTDKLETQIEKIDRELTAITERRSYYMLATVGIIYIGLTLLSLFIISGIVKSLKMLIANFQDIAEGEGDLTKRLKINGKDELNELAEWFNTFIEKLQSIIINISSNSNSVERSSGELLSISGKMAENCRITSIQADNVTQSAEEMSSNLNSVAATMEESSDNVNMVAAAGEEMTATIHDIARNSEKARSISDTAVKQAKSASEKMGELGEAAGKIGKVTEAITEISEQTNLLALNATIEAARAGEAGKGFGVVANEIKELAQQTASATLEIKSNIEGVQQTTGSTVHEINEISKIINEINAIVTEIASAVEEQSSATAEIADSINRTSSGIREVNEHVTHSSTVAGTISGDIGKVNEAAADLSESSIQIQNRAKKLSSMSHQVTEIINSFKF</sequence>
<evidence type="ECO:0000256" key="10">
    <source>
        <dbReference type="SAM" id="Phobius"/>
    </source>
</evidence>
<dbReference type="InterPro" id="IPR000727">
    <property type="entry name" value="T_SNARE_dom"/>
</dbReference>
<evidence type="ECO:0000259" key="11">
    <source>
        <dbReference type="PROSITE" id="PS50111"/>
    </source>
</evidence>
<evidence type="ECO:0000256" key="4">
    <source>
        <dbReference type="ARBA" id="ARBA00022692"/>
    </source>
</evidence>
<evidence type="ECO:0000313" key="14">
    <source>
        <dbReference type="EMBL" id="BCL62863.1"/>
    </source>
</evidence>
<name>A0A8D5FK51_9BACT</name>
<dbReference type="Pfam" id="PF00015">
    <property type="entry name" value="MCPsignal"/>
    <property type="match status" value="1"/>
</dbReference>
<keyword evidence="6 10" id="KW-0472">Membrane</keyword>
<proteinExistence type="inferred from homology"/>
<feature type="transmembrane region" description="Helical" evidence="10">
    <location>
        <begin position="12"/>
        <end position="33"/>
    </location>
</feature>
<dbReference type="PANTHER" id="PTHR32089:SF112">
    <property type="entry name" value="LYSOZYME-LIKE PROTEIN-RELATED"/>
    <property type="match status" value="1"/>
</dbReference>
<dbReference type="GO" id="GO:0007165">
    <property type="term" value="P:signal transduction"/>
    <property type="evidence" value="ECO:0007669"/>
    <property type="project" value="UniProtKB-KW"/>
</dbReference>
<dbReference type="CDD" id="cd06225">
    <property type="entry name" value="HAMP"/>
    <property type="match status" value="1"/>
</dbReference>
<feature type="domain" description="T-SNARE coiled-coil homology" evidence="12">
    <location>
        <begin position="460"/>
        <end position="522"/>
    </location>
</feature>
<keyword evidence="15" id="KW-1185">Reference proteome</keyword>
<evidence type="ECO:0000256" key="2">
    <source>
        <dbReference type="ARBA" id="ARBA00022475"/>
    </source>
</evidence>
<feature type="domain" description="HAMP" evidence="13">
    <location>
        <begin position="228"/>
        <end position="282"/>
    </location>
</feature>
<dbReference type="RefSeq" id="WP_228855171.1">
    <property type="nucleotide sequence ID" value="NZ_AP024086.1"/>
</dbReference>
<dbReference type="SMART" id="SM01049">
    <property type="entry name" value="Cache_2"/>
    <property type="match status" value="1"/>
</dbReference>
<dbReference type="GO" id="GO:0005886">
    <property type="term" value="C:plasma membrane"/>
    <property type="evidence" value="ECO:0007669"/>
    <property type="project" value="UniProtKB-SubCell"/>
</dbReference>
<evidence type="ECO:0000256" key="5">
    <source>
        <dbReference type="ARBA" id="ARBA00022989"/>
    </source>
</evidence>
<evidence type="ECO:0000256" key="1">
    <source>
        <dbReference type="ARBA" id="ARBA00004429"/>
    </source>
</evidence>
<dbReference type="EMBL" id="AP024086">
    <property type="protein sequence ID" value="BCL62863.1"/>
    <property type="molecule type" value="Genomic_DNA"/>
</dbReference>
<evidence type="ECO:0000256" key="8">
    <source>
        <dbReference type="ARBA" id="ARBA00029447"/>
    </source>
</evidence>
<evidence type="ECO:0000256" key="6">
    <source>
        <dbReference type="ARBA" id="ARBA00023136"/>
    </source>
</evidence>
<dbReference type="CDD" id="cd11386">
    <property type="entry name" value="MCP_signal"/>
    <property type="match status" value="1"/>
</dbReference>
<protein>
    <submittedName>
        <fullName evidence="14">Methyl-accepting chemotaxis protein</fullName>
    </submittedName>
</protein>
<keyword evidence="4 10" id="KW-0812">Transmembrane</keyword>
<keyword evidence="5 10" id="KW-1133">Transmembrane helix</keyword>
<dbReference type="Proteomes" id="UP000826725">
    <property type="component" value="Chromosome"/>
</dbReference>
<dbReference type="Pfam" id="PF08269">
    <property type="entry name" value="dCache_2"/>
    <property type="match status" value="1"/>
</dbReference>
<evidence type="ECO:0000256" key="3">
    <source>
        <dbReference type="ARBA" id="ARBA00022519"/>
    </source>
</evidence>
<organism evidence="14 15">
    <name type="scientific">Desulfomarina profundi</name>
    <dbReference type="NCBI Taxonomy" id="2772557"/>
    <lineage>
        <taxon>Bacteria</taxon>
        <taxon>Pseudomonadati</taxon>
        <taxon>Thermodesulfobacteriota</taxon>
        <taxon>Desulfobulbia</taxon>
        <taxon>Desulfobulbales</taxon>
        <taxon>Desulfobulbaceae</taxon>
        <taxon>Desulfomarina</taxon>
    </lineage>
</organism>
<dbReference type="PROSITE" id="PS50885">
    <property type="entry name" value="HAMP"/>
    <property type="match status" value="1"/>
</dbReference>
<dbReference type="InterPro" id="IPR003660">
    <property type="entry name" value="HAMP_dom"/>
</dbReference>
<evidence type="ECO:0000259" key="13">
    <source>
        <dbReference type="PROSITE" id="PS50885"/>
    </source>
</evidence>
<evidence type="ECO:0000259" key="12">
    <source>
        <dbReference type="PROSITE" id="PS50192"/>
    </source>
</evidence>